<evidence type="ECO:0000256" key="8">
    <source>
        <dbReference type="ARBA" id="ARBA00030039"/>
    </source>
</evidence>
<evidence type="ECO:0000256" key="3">
    <source>
        <dbReference type="ARBA" id="ARBA00017411"/>
    </source>
</evidence>
<evidence type="ECO:0000313" key="10">
    <source>
        <dbReference type="WBParaSite" id="TREG1_63750.1"/>
    </source>
</evidence>
<dbReference type="PANTHER" id="PTHR13989:SF33">
    <property type="entry name" value="CST COMPLEX SUBUNIT STN1"/>
    <property type="match status" value="1"/>
</dbReference>
<evidence type="ECO:0000256" key="6">
    <source>
        <dbReference type="ARBA" id="ARBA00023125"/>
    </source>
</evidence>
<dbReference type="SUPFAM" id="SSF50249">
    <property type="entry name" value="Nucleic acid-binding proteins"/>
    <property type="match status" value="1"/>
</dbReference>
<dbReference type="WBParaSite" id="TREG1_63750.1">
    <property type="protein sequence ID" value="TREG1_63750.1"/>
    <property type="gene ID" value="TREG1_63750"/>
</dbReference>
<evidence type="ECO:0000256" key="2">
    <source>
        <dbReference type="ARBA" id="ARBA00004574"/>
    </source>
</evidence>
<reference evidence="10" key="2">
    <citation type="submission" date="2023-11" db="UniProtKB">
        <authorList>
            <consortium name="WormBaseParasite"/>
        </authorList>
    </citation>
    <scope>IDENTIFICATION</scope>
</reference>
<evidence type="ECO:0000256" key="1">
    <source>
        <dbReference type="ARBA" id="ARBA00004123"/>
    </source>
</evidence>
<name>A0AA85K3A4_TRIRE</name>
<reference evidence="9" key="1">
    <citation type="submission" date="2022-06" db="EMBL/GenBank/DDBJ databases">
        <authorList>
            <person name="Berger JAMES D."/>
            <person name="Berger JAMES D."/>
        </authorList>
    </citation>
    <scope>NUCLEOTIDE SEQUENCE [LARGE SCALE GENOMIC DNA]</scope>
</reference>
<comment type="subcellular location">
    <subcellularLocation>
        <location evidence="2">Chromosome</location>
        <location evidence="2">Telomere</location>
    </subcellularLocation>
    <subcellularLocation>
        <location evidence="1">Nucleus</location>
    </subcellularLocation>
</comment>
<keyword evidence="4" id="KW-0158">Chromosome</keyword>
<keyword evidence="9" id="KW-1185">Reference proteome</keyword>
<dbReference type="Gene3D" id="2.40.50.140">
    <property type="entry name" value="Nucleic acid-binding proteins"/>
    <property type="match status" value="1"/>
</dbReference>
<dbReference type="GO" id="GO:0003677">
    <property type="term" value="F:DNA binding"/>
    <property type="evidence" value="ECO:0007669"/>
    <property type="project" value="UniProtKB-KW"/>
</dbReference>
<dbReference type="AlphaFoldDB" id="A0AA85K3A4"/>
<evidence type="ECO:0000256" key="7">
    <source>
        <dbReference type="ARBA" id="ARBA00023242"/>
    </source>
</evidence>
<dbReference type="GO" id="GO:0005634">
    <property type="term" value="C:nucleus"/>
    <property type="evidence" value="ECO:0007669"/>
    <property type="project" value="UniProtKB-SubCell"/>
</dbReference>
<organism evidence="9 10">
    <name type="scientific">Trichobilharzia regenti</name>
    <name type="common">Nasal bird schistosome</name>
    <dbReference type="NCBI Taxonomy" id="157069"/>
    <lineage>
        <taxon>Eukaryota</taxon>
        <taxon>Metazoa</taxon>
        <taxon>Spiralia</taxon>
        <taxon>Lophotrochozoa</taxon>
        <taxon>Platyhelminthes</taxon>
        <taxon>Trematoda</taxon>
        <taxon>Digenea</taxon>
        <taxon>Strigeidida</taxon>
        <taxon>Schistosomatoidea</taxon>
        <taxon>Schistosomatidae</taxon>
        <taxon>Trichobilharzia</taxon>
    </lineage>
</organism>
<evidence type="ECO:0000256" key="5">
    <source>
        <dbReference type="ARBA" id="ARBA00022895"/>
    </source>
</evidence>
<keyword evidence="6" id="KW-0238">DNA-binding</keyword>
<dbReference type="InterPro" id="IPR040260">
    <property type="entry name" value="RFA2-like"/>
</dbReference>
<protein>
    <recommendedName>
        <fullName evidence="3">CST complex subunit STN1</fullName>
    </recommendedName>
    <alternativeName>
        <fullName evidence="8">Suppressor of cdc thirteen homolog</fullName>
    </alternativeName>
</protein>
<proteinExistence type="predicted"/>
<keyword evidence="7" id="KW-0539">Nucleus</keyword>
<dbReference type="Proteomes" id="UP000050795">
    <property type="component" value="Unassembled WGS sequence"/>
</dbReference>
<sequence>MSLSCLDDSRWLSAILPDAEETQPTPISLILDPMANEHYQLLLGELAKIEMVSGNGLFRLGPRWILYVDIVGVVRTLNEREKFYAVDLDDGTGCLACTIWRPDYSQHNYSQSSQSIKTDTMNSEQSYICEQLVKLALKSQPVLPSSSSSSSSLRVGQILQLRGRLNCFRGRLKLNAYFCRSIKDEGELLNHIIHRYHLHQEIYSHPYDPAIVAENVKKCHVTNLANSLVTECCRYLVEDNIQLFTKLDLCVHSKIVELITDNWTSLGVAYDETEADYLKQTFIEEDSKENESKSTTSTKRSLNSRKLQLIIHSLIERLIIEGWIIPGSQSIGGMPAYYVVKENRKLLDAVYNVICSLGFGGKESSVQSILTSVRQYSPPNDRQCMTRMTLNALKHLLNQLECESRIYQSNSGYYKVA</sequence>
<evidence type="ECO:0000313" key="9">
    <source>
        <dbReference type="Proteomes" id="UP000050795"/>
    </source>
</evidence>
<accession>A0AA85K3A4</accession>
<dbReference type="GO" id="GO:0000781">
    <property type="term" value="C:chromosome, telomeric region"/>
    <property type="evidence" value="ECO:0007669"/>
    <property type="project" value="UniProtKB-SubCell"/>
</dbReference>
<keyword evidence="5" id="KW-0779">Telomere</keyword>
<dbReference type="PANTHER" id="PTHR13989">
    <property type="entry name" value="REPLICATION PROTEIN A-RELATED"/>
    <property type="match status" value="1"/>
</dbReference>
<evidence type="ECO:0000256" key="4">
    <source>
        <dbReference type="ARBA" id="ARBA00022454"/>
    </source>
</evidence>
<dbReference type="InterPro" id="IPR012340">
    <property type="entry name" value="NA-bd_OB-fold"/>
</dbReference>